<reference evidence="2" key="1">
    <citation type="submission" date="2018-08" db="EMBL/GenBank/DDBJ databases">
        <authorList>
            <person name="Jin W."/>
            <person name="Wang H."/>
            <person name="Yang Y."/>
            <person name="Li M."/>
            <person name="Liu J."/>
        </authorList>
    </citation>
    <scope>NUCLEOTIDE SEQUENCE</scope>
    <source>
        <strain evidence="2">AESS21</strain>
    </source>
</reference>
<dbReference type="EMBL" id="QTKU01000001">
    <property type="protein sequence ID" value="MBS8259064.1"/>
    <property type="molecule type" value="Genomic_DNA"/>
</dbReference>
<sequence length="228" mass="25134">MLQEEAVSAFDTPLPHGEDRVPSRAKSVLVIACGALAREILAICAANQLDHVELTCLPAQLHNTPDKIPEAVKATIEENRDKYSEFLVAYADCGTGGLLDRVLEDTGARRIDGAHCYAFFAGIEAFDRLEQDQLGTFYLTDFLARHFQTMVVEPLGLDWNPELRDLYFGNYSRVLYMAQTDDPSLENAARFAAKRLGLPFEMTRTGYGLLGDFLNVPGNVSEPGGQSS</sequence>
<reference evidence="2" key="2">
    <citation type="journal article" date="2021" name="Microorganisms">
        <title>Bacterial Dimethylsulfoniopropionate Biosynthesis in the East China Sea.</title>
        <authorList>
            <person name="Liu J."/>
            <person name="Zhang Y."/>
            <person name="Liu J."/>
            <person name="Zhong H."/>
            <person name="Williams B.T."/>
            <person name="Zheng Y."/>
            <person name="Curson A.R.J."/>
            <person name="Sun C."/>
            <person name="Sun H."/>
            <person name="Song D."/>
            <person name="Wagner Mackenzie B."/>
            <person name="Bermejo Martinez A."/>
            <person name="Todd J.D."/>
            <person name="Zhang X.H."/>
        </authorList>
    </citation>
    <scope>NUCLEOTIDE SEQUENCE</scope>
    <source>
        <strain evidence="2">AESS21</strain>
    </source>
</reference>
<name>A0A944C951_9HYPH</name>
<accession>A0A944C951</accession>
<evidence type="ECO:0000259" key="1">
    <source>
        <dbReference type="Pfam" id="PF07796"/>
    </source>
</evidence>
<dbReference type="AlphaFoldDB" id="A0A944C951"/>
<organism evidence="2 3">
    <name type="scientific">Roseibium polysiphoniae</name>
    <dbReference type="NCBI Taxonomy" id="2571221"/>
    <lineage>
        <taxon>Bacteria</taxon>
        <taxon>Pseudomonadati</taxon>
        <taxon>Pseudomonadota</taxon>
        <taxon>Alphaproteobacteria</taxon>
        <taxon>Hyphomicrobiales</taxon>
        <taxon>Stappiaceae</taxon>
        <taxon>Roseibium</taxon>
    </lineage>
</organism>
<gene>
    <name evidence="2" type="ORF">DYI23_02430</name>
</gene>
<feature type="domain" description="DUF1638" evidence="1">
    <location>
        <begin position="56"/>
        <end position="213"/>
    </location>
</feature>
<dbReference type="Pfam" id="PF07796">
    <property type="entry name" value="DUF1638"/>
    <property type="match status" value="1"/>
</dbReference>
<protein>
    <submittedName>
        <fullName evidence="2">DUF1638 domain-containing protein</fullName>
    </submittedName>
</protein>
<evidence type="ECO:0000313" key="3">
    <source>
        <dbReference type="Proteomes" id="UP000705379"/>
    </source>
</evidence>
<evidence type="ECO:0000313" key="2">
    <source>
        <dbReference type="EMBL" id="MBS8259064.1"/>
    </source>
</evidence>
<dbReference type="Proteomes" id="UP000705379">
    <property type="component" value="Unassembled WGS sequence"/>
</dbReference>
<comment type="caution">
    <text evidence="2">The sequence shown here is derived from an EMBL/GenBank/DDBJ whole genome shotgun (WGS) entry which is preliminary data.</text>
</comment>
<dbReference type="InterPro" id="IPR012437">
    <property type="entry name" value="DUF1638"/>
</dbReference>
<proteinExistence type="predicted"/>